<dbReference type="NCBIfam" id="TIGR01066">
    <property type="entry name" value="rplM_bact"/>
    <property type="match status" value="1"/>
</dbReference>
<dbReference type="Gene3D" id="3.90.1180.10">
    <property type="entry name" value="Ribosomal protein L13"/>
    <property type="match status" value="1"/>
</dbReference>
<dbReference type="GO" id="GO:0003729">
    <property type="term" value="F:mRNA binding"/>
    <property type="evidence" value="ECO:0007669"/>
    <property type="project" value="UniProtKB-ARBA"/>
</dbReference>
<dbReference type="RefSeq" id="WP_164362715.1">
    <property type="nucleotide sequence ID" value="NZ_CP066776.1"/>
</dbReference>
<dbReference type="SUPFAM" id="SSF52161">
    <property type="entry name" value="Ribosomal protein L13"/>
    <property type="match status" value="1"/>
</dbReference>
<dbReference type="GO" id="GO:0003735">
    <property type="term" value="F:structural constituent of ribosome"/>
    <property type="evidence" value="ECO:0007669"/>
    <property type="project" value="InterPro"/>
</dbReference>
<sequence length="143" mass="15880">MKTFSAKAQEIDRKWHVIDAEGKVLGQVAVAAARLLRGKHKAIFTPHVDTGDFVVIINAEKVVLTGKKEQQKQYVRHSGYVGGKKVDTVAELRASKPERIVEMAVKGMIPHNRLGRQIFSKLKVYAGNEHPHEAQSPAEYTVA</sequence>
<dbReference type="InterPro" id="IPR036899">
    <property type="entry name" value="Ribosomal_uL13_sf"/>
</dbReference>
<protein>
    <recommendedName>
        <fullName evidence="5 6">Large ribosomal subunit protein uL13</fullName>
    </recommendedName>
</protein>
<evidence type="ECO:0000256" key="8">
    <source>
        <dbReference type="RuleBase" id="RU003878"/>
    </source>
</evidence>
<dbReference type="GO" id="GO:0017148">
    <property type="term" value="P:negative regulation of translation"/>
    <property type="evidence" value="ECO:0007669"/>
    <property type="project" value="TreeGrafter"/>
</dbReference>
<evidence type="ECO:0000256" key="6">
    <source>
        <dbReference type="HAMAP-Rule" id="MF_01366"/>
    </source>
</evidence>
<evidence type="ECO:0000256" key="4">
    <source>
        <dbReference type="ARBA" id="ARBA00023274"/>
    </source>
</evidence>
<dbReference type="FunFam" id="3.90.1180.10:FF:000001">
    <property type="entry name" value="50S ribosomal protein L13"/>
    <property type="match status" value="1"/>
</dbReference>
<name>A0A6B3L190_9BACT</name>
<reference evidence="9 10" key="1">
    <citation type="submission" date="2020-12" db="EMBL/GenBank/DDBJ databases">
        <title>Sulforoseuscoccus oceanibium gen. nov., sp. nov., a representative of the phylum Verrucomicrobia with special cytoplasmic membrane, and proposal of Sulforoseuscoccusaceae fam. nov.</title>
        <authorList>
            <person name="Xi F."/>
        </authorList>
    </citation>
    <scope>NUCLEOTIDE SEQUENCE [LARGE SCALE GENOMIC DNA]</scope>
    <source>
        <strain evidence="9 10">T37</strain>
    </source>
</reference>
<dbReference type="AlphaFoldDB" id="A0A6B3L190"/>
<dbReference type="PROSITE" id="PS00783">
    <property type="entry name" value="RIBOSOMAL_L13"/>
    <property type="match status" value="1"/>
</dbReference>
<dbReference type="PIRSF" id="PIRSF002181">
    <property type="entry name" value="Ribosomal_L13"/>
    <property type="match status" value="1"/>
</dbReference>
<dbReference type="EMBL" id="CP066776">
    <property type="protein sequence ID" value="QQL46068.1"/>
    <property type="molecule type" value="Genomic_DNA"/>
</dbReference>
<dbReference type="HAMAP" id="MF_01366">
    <property type="entry name" value="Ribosomal_uL13"/>
    <property type="match status" value="1"/>
</dbReference>
<comment type="similarity">
    <text evidence="1 6 7">Belongs to the universal ribosomal protein uL13 family.</text>
</comment>
<evidence type="ECO:0000256" key="1">
    <source>
        <dbReference type="ARBA" id="ARBA00006227"/>
    </source>
</evidence>
<organism evidence="9 10">
    <name type="scientific">Sulfuriroseicoccus oceanibius</name>
    <dbReference type="NCBI Taxonomy" id="2707525"/>
    <lineage>
        <taxon>Bacteria</taxon>
        <taxon>Pseudomonadati</taxon>
        <taxon>Verrucomicrobiota</taxon>
        <taxon>Verrucomicrobiia</taxon>
        <taxon>Verrucomicrobiales</taxon>
        <taxon>Verrucomicrobiaceae</taxon>
        <taxon>Sulfuriroseicoccus</taxon>
    </lineage>
</organism>
<dbReference type="InterPro" id="IPR005823">
    <property type="entry name" value="Ribosomal_uL13_bac-type"/>
</dbReference>
<evidence type="ECO:0000256" key="7">
    <source>
        <dbReference type="RuleBase" id="RU003877"/>
    </source>
</evidence>
<keyword evidence="3 6" id="KW-0689">Ribosomal protein</keyword>
<comment type="function">
    <text evidence="6 8">This protein is one of the early assembly proteins of the 50S ribosomal subunit, although it is not seen to bind rRNA by itself. It is important during the early stages of 50S assembly.</text>
</comment>
<keyword evidence="10" id="KW-1185">Reference proteome</keyword>
<dbReference type="GO" id="GO:0022625">
    <property type="term" value="C:cytosolic large ribosomal subunit"/>
    <property type="evidence" value="ECO:0007669"/>
    <property type="project" value="TreeGrafter"/>
</dbReference>
<comment type="subunit">
    <text evidence="2 6">Part of the 50S ribosomal subunit.</text>
</comment>
<dbReference type="GO" id="GO:0006412">
    <property type="term" value="P:translation"/>
    <property type="evidence" value="ECO:0007669"/>
    <property type="project" value="UniProtKB-UniRule"/>
</dbReference>
<evidence type="ECO:0000256" key="5">
    <source>
        <dbReference type="ARBA" id="ARBA00035201"/>
    </source>
</evidence>
<dbReference type="InterPro" id="IPR023563">
    <property type="entry name" value="Ribosomal_uL13_CS"/>
</dbReference>
<evidence type="ECO:0000256" key="2">
    <source>
        <dbReference type="ARBA" id="ARBA00011838"/>
    </source>
</evidence>
<evidence type="ECO:0000256" key="3">
    <source>
        <dbReference type="ARBA" id="ARBA00022980"/>
    </source>
</evidence>
<dbReference type="Pfam" id="PF00572">
    <property type="entry name" value="Ribosomal_L13"/>
    <property type="match status" value="1"/>
</dbReference>
<accession>A0A6B3L190</accession>
<dbReference type="Proteomes" id="UP000475117">
    <property type="component" value="Chromosome"/>
</dbReference>
<proteinExistence type="inferred from homology"/>
<gene>
    <name evidence="6 8 9" type="primary">rplM</name>
    <name evidence="9" type="ORF">G3M56_005660</name>
</gene>
<dbReference type="CDD" id="cd00392">
    <property type="entry name" value="Ribosomal_L13"/>
    <property type="match status" value="1"/>
</dbReference>
<dbReference type="PANTHER" id="PTHR11545">
    <property type="entry name" value="RIBOSOMAL PROTEIN L13"/>
    <property type="match status" value="1"/>
</dbReference>
<dbReference type="PANTHER" id="PTHR11545:SF2">
    <property type="entry name" value="LARGE RIBOSOMAL SUBUNIT PROTEIN UL13M"/>
    <property type="match status" value="1"/>
</dbReference>
<evidence type="ECO:0000313" key="9">
    <source>
        <dbReference type="EMBL" id="QQL46068.1"/>
    </source>
</evidence>
<dbReference type="KEGG" id="soa:G3M56_005660"/>
<keyword evidence="4 6" id="KW-0687">Ribonucleoprotein</keyword>
<evidence type="ECO:0000313" key="10">
    <source>
        <dbReference type="Proteomes" id="UP000475117"/>
    </source>
</evidence>
<dbReference type="InterPro" id="IPR005822">
    <property type="entry name" value="Ribosomal_uL13"/>
</dbReference>